<gene>
    <name evidence="1" type="ORF">GCM10023156_23760</name>
</gene>
<dbReference type="InterPro" id="IPR015943">
    <property type="entry name" value="WD40/YVTN_repeat-like_dom_sf"/>
</dbReference>
<dbReference type="Proteomes" id="UP001500840">
    <property type="component" value="Unassembled WGS sequence"/>
</dbReference>
<comment type="caution">
    <text evidence="1">The sequence shown here is derived from an EMBL/GenBank/DDBJ whole genome shotgun (WGS) entry which is preliminary data.</text>
</comment>
<accession>A0ABP8MNE4</accession>
<dbReference type="Gene3D" id="2.130.10.10">
    <property type="entry name" value="YVTN repeat-like/Quinoprotein amine dehydrogenase"/>
    <property type="match status" value="1"/>
</dbReference>
<dbReference type="RefSeq" id="WP_345322231.1">
    <property type="nucleotide sequence ID" value="NZ_BAABGA010000030.1"/>
</dbReference>
<sequence length="254" mass="28552">MTKDGKRLLPYGATLWDDEEGNTRNADVFRTSVDDIDRFEYRLCPIQYRVTFKNISLQAGQRTDVSVESERVTNADTDEISVLPNLLLPESSSVKSIQFAGDSTIRSLAYGTGEAKPDSFLRVREWNLTTQTVLTEVALEWEKNWTRYTSQLVLAGDGKLVFGSLGNEQASWDAKTGQLLRRMKPAWEEFGDLMLQHVTATPSGDRVACVGLSNSTELMQSGHIYIWNAKTGEMVREIKSEHTGYVRSFVRVVG</sequence>
<evidence type="ECO:0008006" key="3">
    <source>
        <dbReference type="Google" id="ProtNLM"/>
    </source>
</evidence>
<evidence type="ECO:0000313" key="1">
    <source>
        <dbReference type="EMBL" id="GAA4453187.1"/>
    </source>
</evidence>
<name>A0ABP8MNE4_9BACT</name>
<protein>
    <recommendedName>
        <fullName evidence="3">WD domain, G-beta repeat</fullName>
    </recommendedName>
</protein>
<keyword evidence="2" id="KW-1185">Reference proteome</keyword>
<reference evidence="2" key="1">
    <citation type="journal article" date="2019" name="Int. J. Syst. Evol. Microbiol.">
        <title>The Global Catalogue of Microorganisms (GCM) 10K type strain sequencing project: providing services to taxonomists for standard genome sequencing and annotation.</title>
        <authorList>
            <consortium name="The Broad Institute Genomics Platform"/>
            <consortium name="The Broad Institute Genome Sequencing Center for Infectious Disease"/>
            <person name="Wu L."/>
            <person name="Ma J."/>
        </authorList>
    </citation>
    <scope>NUCLEOTIDE SEQUENCE [LARGE SCALE GENOMIC DNA]</scope>
    <source>
        <strain evidence="2">JCM 17759</strain>
    </source>
</reference>
<organism evidence="1 2">
    <name type="scientific">Novipirellula rosea</name>
    <dbReference type="NCBI Taxonomy" id="1031540"/>
    <lineage>
        <taxon>Bacteria</taxon>
        <taxon>Pseudomonadati</taxon>
        <taxon>Planctomycetota</taxon>
        <taxon>Planctomycetia</taxon>
        <taxon>Pirellulales</taxon>
        <taxon>Pirellulaceae</taxon>
        <taxon>Novipirellula</taxon>
    </lineage>
</organism>
<dbReference type="EMBL" id="BAABGA010000030">
    <property type="protein sequence ID" value="GAA4453187.1"/>
    <property type="molecule type" value="Genomic_DNA"/>
</dbReference>
<proteinExistence type="predicted"/>
<evidence type="ECO:0000313" key="2">
    <source>
        <dbReference type="Proteomes" id="UP001500840"/>
    </source>
</evidence>
<dbReference type="SUPFAM" id="SSF50998">
    <property type="entry name" value="Quinoprotein alcohol dehydrogenase-like"/>
    <property type="match status" value="1"/>
</dbReference>
<dbReference type="InterPro" id="IPR011047">
    <property type="entry name" value="Quinoprotein_ADH-like_sf"/>
</dbReference>